<reference evidence="1" key="1">
    <citation type="submission" date="2022-02" db="EMBL/GenBank/DDBJ databases">
        <title>Plant Genome Project.</title>
        <authorList>
            <person name="Zhang R.-G."/>
        </authorList>
    </citation>
    <scope>NUCLEOTIDE SEQUENCE</scope>
    <source>
        <strain evidence="1">AT1</strain>
    </source>
</reference>
<sequence>MASSDPPKRPRPGPWPPAPESTAMPPSSWAKRTGFRPKFSGEANAPDSGQIAPQPKPRDPDSNLDLESGRGPPAATSNGGPEKEITPPPSRKPAEEGQAVKKRRESNGGGGGGRKSSEAPTANGQVTGAEVPPLPPRRPVRNDADGLPQIVDDDGFGSRHSHMKYELRDKPGLVPIGLYGFQQYLSMLGSLVLIPLVIVPAMGGNVEDTSNVVSTVLFVSGITTLLHTWFGSRLPLIQGPSFVYLAPALVIINSPEFLGLNGNNFKHIMKELQGAIIISSAFQAFLGYSGLMTLILRLINPVVVAPTIAAVGLSFYSYGFPQVGTCLEIGAVQILLVIIFSLYLRKISVFGHRVFLIYAVPLGLAITWAVAFLLTEAGAYSYKGCDPNVPASNIISDHCRKHISMMKNCRIDTSQALKSSPWFRFPYPLQWGTPVFQWKMALVMCAASLISSVDSVGSYHASSLLVASRPPTPGIVSRGIGLEGLSGVLAGLWGTGTSSTTLTENVHTIAVTKMGSRRAVELGACVLIILSLVGKVGGFIASIPGVIVAALLCFMWAMLTALGLSNLRYSEAGSSRNIIIVGLSLFFSLSIPAYFQQYGISPSTNVSVPSYFQPYAVASHGPFRTKYGGLNYVMNTLLSLNMVVAFLIAVILDNTVPGTRQERGVYVWSEPEAARREPAVAKDYELPFRVGRLFRWVKWVGL</sequence>
<keyword evidence="2" id="KW-1185">Reference proteome</keyword>
<dbReference type="EMBL" id="CM046400">
    <property type="protein sequence ID" value="KAI8524251.1"/>
    <property type="molecule type" value="Genomic_DNA"/>
</dbReference>
<accession>A0ACC0L6W3</accession>
<comment type="caution">
    <text evidence="1">The sequence shown here is derived from an EMBL/GenBank/DDBJ whole genome shotgun (WGS) entry which is preliminary data.</text>
</comment>
<protein>
    <submittedName>
        <fullName evidence="1">Uncharacterized protein</fullName>
    </submittedName>
</protein>
<evidence type="ECO:0000313" key="2">
    <source>
        <dbReference type="Proteomes" id="UP001062846"/>
    </source>
</evidence>
<proteinExistence type="predicted"/>
<dbReference type="Proteomes" id="UP001062846">
    <property type="component" value="Chromosome 13"/>
</dbReference>
<organism evidence="1 2">
    <name type="scientific">Rhododendron molle</name>
    <name type="common">Chinese azalea</name>
    <name type="synonym">Azalea mollis</name>
    <dbReference type="NCBI Taxonomy" id="49168"/>
    <lineage>
        <taxon>Eukaryota</taxon>
        <taxon>Viridiplantae</taxon>
        <taxon>Streptophyta</taxon>
        <taxon>Embryophyta</taxon>
        <taxon>Tracheophyta</taxon>
        <taxon>Spermatophyta</taxon>
        <taxon>Magnoliopsida</taxon>
        <taxon>eudicotyledons</taxon>
        <taxon>Gunneridae</taxon>
        <taxon>Pentapetalae</taxon>
        <taxon>asterids</taxon>
        <taxon>Ericales</taxon>
        <taxon>Ericaceae</taxon>
        <taxon>Ericoideae</taxon>
        <taxon>Rhodoreae</taxon>
        <taxon>Rhododendron</taxon>
    </lineage>
</organism>
<evidence type="ECO:0000313" key="1">
    <source>
        <dbReference type="EMBL" id="KAI8524251.1"/>
    </source>
</evidence>
<gene>
    <name evidence="1" type="ORF">RHMOL_Rhmol13G0135700</name>
</gene>
<name>A0ACC0L6W3_RHOML</name>